<keyword evidence="2" id="KW-1133">Transmembrane helix</keyword>
<dbReference type="Proteomes" id="UP001146120">
    <property type="component" value="Unassembled WGS sequence"/>
</dbReference>
<organism evidence="3 4">
    <name type="scientific">Lagenidium giganteum</name>
    <dbReference type="NCBI Taxonomy" id="4803"/>
    <lineage>
        <taxon>Eukaryota</taxon>
        <taxon>Sar</taxon>
        <taxon>Stramenopiles</taxon>
        <taxon>Oomycota</taxon>
        <taxon>Peronosporomycetes</taxon>
        <taxon>Pythiales</taxon>
        <taxon>Pythiaceae</taxon>
    </lineage>
</organism>
<comment type="caution">
    <text evidence="3">The sequence shown here is derived from an EMBL/GenBank/DDBJ whole genome shotgun (WGS) entry which is preliminary data.</text>
</comment>
<reference evidence="3" key="1">
    <citation type="submission" date="2022-11" db="EMBL/GenBank/DDBJ databases">
        <authorList>
            <person name="Morgan W.R."/>
            <person name="Tartar A."/>
        </authorList>
    </citation>
    <scope>NUCLEOTIDE SEQUENCE</scope>
    <source>
        <strain evidence="3">ARSEF 373</strain>
    </source>
</reference>
<dbReference type="EMBL" id="DAKRPA010000435">
    <property type="protein sequence ID" value="DAZ92560.1"/>
    <property type="molecule type" value="Genomic_DNA"/>
</dbReference>
<protein>
    <submittedName>
        <fullName evidence="3">Uncharacterized protein</fullName>
    </submittedName>
</protein>
<evidence type="ECO:0000313" key="4">
    <source>
        <dbReference type="Proteomes" id="UP001146120"/>
    </source>
</evidence>
<keyword evidence="2" id="KW-0472">Membrane</keyword>
<evidence type="ECO:0000256" key="1">
    <source>
        <dbReference type="SAM" id="MobiDB-lite"/>
    </source>
</evidence>
<reference evidence="3" key="2">
    <citation type="journal article" date="2023" name="Microbiol Resour">
        <title>Decontamination and Annotation of the Draft Genome Sequence of the Oomycete Lagenidium giganteum ARSEF 373.</title>
        <authorList>
            <person name="Morgan W.R."/>
            <person name="Tartar A."/>
        </authorList>
    </citation>
    <scope>NUCLEOTIDE SEQUENCE</scope>
    <source>
        <strain evidence="3">ARSEF 373</strain>
    </source>
</reference>
<feature type="region of interest" description="Disordered" evidence="1">
    <location>
        <begin position="139"/>
        <end position="171"/>
    </location>
</feature>
<keyword evidence="2" id="KW-0812">Transmembrane</keyword>
<gene>
    <name evidence="3" type="ORF">N0F65_012790</name>
</gene>
<proteinExistence type="predicted"/>
<feature type="transmembrane region" description="Helical" evidence="2">
    <location>
        <begin position="110"/>
        <end position="131"/>
    </location>
</feature>
<sequence length="373" mass="40002">MVASTAVVASGNAICMSVKSCMANGRTECDRSKKACPPCLYSLDDRFSCWDKGNLTNTCPFTGVNSTSQLSNGAGSSSSGGNTSAKAPASSSGTSTTASPDHGSGFGSTAVMIAAGVLALVIVVVIIVAVMRRNKNMRQEQHMAMPEQRRNNKKGGNGGGGDDPYGKPSYNYQRKISEPAMLESGRPSDAGVYSMMPDQKISVDGMLGERAEPLPVMVGSMHRPVALAPAHGGNRGHGAPGFQAPMMIHKDISARVTSGANVFDEYMKMKHEMNYDVDALSDLDSELYSDTMSERKLSIGSSIMDGSLMGSHHQNSRTLSITDSEFAEEYLRRSRGESDAYSEMSYNDEKYSFSEDDRDRDSAARGLDREVEI</sequence>
<evidence type="ECO:0000256" key="2">
    <source>
        <dbReference type="SAM" id="Phobius"/>
    </source>
</evidence>
<feature type="region of interest" description="Disordered" evidence="1">
    <location>
        <begin position="333"/>
        <end position="373"/>
    </location>
</feature>
<keyword evidence="4" id="KW-1185">Reference proteome</keyword>
<name>A0AAV2YEF2_9STRA</name>
<accession>A0AAV2YEF2</accession>
<feature type="region of interest" description="Disordered" evidence="1">
    <location>
        <begin position="70"/>
        <end position="102"/>
    </location>
</feature>
<feature type="compositionally biased region" description="Basic and acidic residues" evidence="1">
    <location>
        <begin position="347"/>
        <end position="373"/>
    </location>
</feature>
<feature type="compositionally biased region" description="Low complexity" evidence="1">
    <location>
        <begin position="70"/>
        <end position="99"/>
    </location>
</feature>
<dbReference type="AlphaFoldDB" id="A0AAV2YEF2"/>
<evidence type="ECO:0000313" key="3">
    <source>
        <dbReference type="EMBL" id="DAZ92560.1"/>
    </source>
</evidence>